<reference evidence="1 2" key="1">
    <citation type="submission" date="2014-04" db="EMBL/GenBank/DDBJ databases">
        <authorList>
            <consortium name="DOE Joint Genome Institute"/>
            <person name="Kuo A."/>
            <person name="Martino E."/>
            <person name="Perotto S."/>
            <person name="Kohler A."/>
            <person name="Nagy L.G."/>
            <person name="Floudas D."/>
            <person name="Copeland A."/>
            <person name="Barry K.W."/>
            <person name="Cichocki N."/>
            <person name="Veneault-Fourrey C."/>
            <person name="LaButti K."/>
            <person name="Lindquist E.A."/>
            <person name="Lipzen A."/>
            <person name="Lundell T."/>
            <person name="Morin E."/>
            <person name="Murat C."/>
            <person name="Sun H."/>
            <person name="Tunlid A."/>
            <person name="Henrissat B."/>
            <person name="Grigoriev I.V."/>
            <person name="Hibbett D.S."/>
            <person name="Martin F."/>
            <person name="Nordberg H.P."/>
            <person name="Cantor M.N."/>
            <person name="Hua S.X."/>
        </authorList>
    </citation>
    <scope>NUCLEOTIDE SEQUENCE [LARGE SCALE GENOMIC DNA]</scope>
    <source>
        <strain evidence="1 2">Zn</strain>
    </source>
</reference>
<name>A0A0C3C8L4_OIDMZ</name>
<evidence type="ECO:0008006" key="3">
    <source>
        <dbReference type="Google" id="ProtNLM"/>
    </source>
</evidence>
<dbReference type="STRING" id="913774.A0A0C3C8L4"/>
<gene>
    <name evidence="1" type="ORF">OIDMADRAFT_134159</name>
</gene>
<dbReference type="HOGENOM" id="CLU_113364_1_0_1"/>
<keyword evidence="2" id="KW-1185">Reference proteome</keyword>
<reference evidence="2" key="2">
    <citation type="submission" date="2015-01" db="EMBL/GenBank/DDBJ databases">
        <title>Evolutionary Origins and Diversification of the Mycorrhizal Mutualists.</title>
        <authorList>
            <consortium name="DOE Joint Genome Institute"/>
            <consortium name="Mycorrhizal Genomics Consortium"/>
            <person name="Kohler A."/>
            <person name="Kuo A."/>
            <person name="Nagy L.G."/>
            <person name="Floudas D."/>
            <person name="Copeland A."/>
            <person name="Barry K.W."/>
            <person name="Cichocki N."/>
            <person name="Veneault-Fourrey C."/>
            <person name="LaButti K."/>
            <person name="Lindquist E.A."/>
            <person name="Lipzen A."/>
            <person name="Lundell T."/>
            <person name="Morin E."/>
            <person name="Murat C."/>
            <person name="Riley R."/>
            <person name="Ohm R."/>
            <person name="Sun H."/>
            <person name="Tunlid A."/>
            <person name="Henrissat B."/>
            <person name="Grigoriev I.V."/>
            <person name="Hibbett D.S."/>
            <person name="Martin F."/>
        </authorList>
    </citation>
    <scope>NUCLEOTIDE SEQUENCE [LARGE SCALE GENOMIC DNA]</scope>
    <source>
        <strain evidence="2">Zn</strain>
    </source>
</reference>
<organism evidence="1 2">
    <name type="scientific">Oidiodendron maius (strain Zn)</name>
    <dbReference type="NCBI Taxonomy" id="913774"/>
    <lineage>
        <taxon>Eukaryota</taxon>
        <taxon>Fungi</taxon>
        <taxon>Dikarya</taxon>
        <taxon>Ascomycota</taxon>
        <taxon>Pezizomycotina</taxon>
        <taxon>Leotiomycetes</taxon>
        <taxon>Leotiomycetes incertae sedis</taxon>
        <taxon>Myxotrichaceae</taxon>
        <taxon>Oidiodendron</taxon>
    </lineage>
</organism>
<dbReference type="InParanoid" id="A0A0C3C8L4"/>
<evidence type="ECO:0000313" key="2">
    <source>
        <dbReference type="Proteomes" id="UP000054321"/>
    </source>
</evidence>
<dbReference type="AlphaFoldDB" id="A0A0C3C8L4"/>
<dbReference type="EMBL" id="KN832887">
    <property type="protein sequence ID" value="KIM95238.1"/>
    <property type="molecule type" value="Genomic_DNA"/>
</dbReference>
<proteinExistence type="predicted"/>
<accession>A0A0C3C8L4</accession>
<protein>
    <recommendedName>
        <fullName evidence="3">Fungal N-terminal domain-containing protein</fullName>
    </recommendedName>
</protein>
<evidence type="ECO:0000313" key="1">
    <source>
        <dbReference type="EMBL" id="KIM95238.1"/>
    </source>
</evidence>
<sequence>MAEVFGLVAGGVSIGALAGQIASSVVKLKSYLDQVRDLPEDITLLVDEINDLYSLLSDIEADQCRNPYSAILFDNNSSSRCLDHCKRGADRLRCVVDDMAVEFGCLKPIKRRWKAAKIIWKRDRIEKYRAELASTVRLLTLSHQVYTR</sequence>
<dbReference type="Proteomes" id="UP000054321">
    <property type="component" value="Unassembled WGS sequence"/>
</dbReference>
<dbReference type="OrthoDB" id="3200163at2759"/>